<dbReference type="PANTHER" id="PTHR43756">
    <property type="entry name" value="CHOLINE MONOOXYGENASE, CHLOROPLASTIC"/>
    <property type="match status" value="1"/>
</dbReference>
<dbReference type="AlphaFoldDB" id="A0A1N6CVK8"/>
<protein>
    <submittedName>
        <fullName evidence="8">Rieske [2Fe-2S] domain-containing protein</fullName>
    </submittedName>
</protein>
<dbReference type="EMBL" id="FSQW01000001">
    <property type="protein sequence ID" value="SIN62542.1"/>
    <property type="molecule type" value="Genomic_DNA"/>
</dbReference>
<feature type="domain" description="Rieske" evidence="7">
    <location>
        <begin position="67"/>
        <end position="175"/>
    </location>
</feature>
<evidence type="ECO:0000256" key="2">
    <source>
        <dbReference type="ARBA" id="ARBA00022714"/>
    </source>
</evidence>
<keyword evidence="2" id="KW-0001">2Fe-2S</keyword>
<reference evidence="9" key="1">
    <citation type="submission" date="2016-11" db="EMBL/GenBank/DDBJ databases">
        <authorList>
            <person name="Varghese N."/>
            <person name="Submissions S."/>
        </authorList>
    </citation>
    <scope>NUCLEOTIDE SEQUENCE [LARGE SCALE GENOMIC DNA]</scope>
    <source>
        <strain evidence="9">DSM 22363</strain>
    </source>
</reference>
<evidence type="ECO:0000259" key="7">
    <source>
        <dbReference type="PROSITE" id="PS51296"/>
    </source>
</evidence>
<dbReference type="GO" id="GO:0051537">
    <property type="term" value="F:2 iron, 2 sulfur cluster binding"/>
    <property type="evidence" value="ECO:0007669"/>
    <property type="project" value="UniProtKB-KW"/>
</dbReference>
<dbReference type="Gene3D" id="3.90.380.10">
    <property type="entry name" value="Naphthalene 1,2-dioxygenase Alpha Subunit, Chain A, domain 1"/>
    <property type="match status" value="1"/>
</dbReference>
<gene>
    <name evidence="8" type="ORF">SAMN02745824_1087</name>
</gene>
<keyword evidence="4" id="KW-0560">Oxidoreductase</keyword>
<dbReference type="OrthoDB" id="7458380at2"/>
<dbReference type="RefSeq" id="WP_074204059.1">
    <property type="nucleotide sequence ID" value="NZ_FSQW01000001.1"/>
</dbReference>
<evidence type="ECO:0000256" key="1">
    <source>
        <dbReference type="ARBA" id="ARBA00001962"/>
    </source>
</evidence>
<evidence type="ECO:0000313" key="8">
    <source>
        <dbReference type="EMBL" id="SIN62542.1"/>
    </source>
</evidence>
<evidence type="ECO:0000256" key="5">
    <source>
        <dbReference type="ARBA" id="ARBA00023004"/>
    </source>
</evidence>
<keyword evidence="6" id="KW-0411">Iron-sulfur</keyword>
<proteinExistence type="predicted"/>
<dbReference type="PANTHER" id="PTHR43756:SF5">
    <property type="entry name" value="CHOLINE MONOOXYGENASE, CHLOROPLASTIC"/>
    <property type="match status" value="1"/>
</dbReference>
<evidence type="ECO:0000256" key="4">
    <source>
        <dbReference type="ARBA" id="ARBA00023002"/>
    </source>
</evidence>
<dbReference type="Gene3D" id="2.102.10.10">
    <property type="entry name" value="Rieske [2Fe-2S] iron-sulphur domain"/>
    <property type="match status" value="1"/>
</dbReference>
<dbReference type="GO" id="GO:0016491">
    <property type="term" value="F:oxidoreductase activity"/>
    <property type="evidence" value="ECO:0007669"/>
    <property type="project" value="UniProtKB-KW"/>
</dbReference>
<dbReference type="GO" id="GO:0005506">
    <property type="term" value="F:iron ion binding"/>
    <property type="evidence" value="ECO:0007669"/>
    <property type="project" value="InterPro"/>
</dbReference>
<dbReference type="CDD" id="cd08882">
    <property type="entry name" value="RHO_alpha_C_MupW-like"/>
    <property type="match status" value="1"/>
</dbReference>
<keyword evidence="5" id="KW-0408">Iron</keyword>
<organism evidence="8 9">
    <name type="scientific">Parasphingorhabdus marina DSM 22363</name>
    <dbReference type="NCBI Taxonomy" id="1123272"/>
    <lineage>
        <taxon>Bacteria</taxon>
        <taxon>Pseudomonadati</taxon>
        <taxon>Pseudomonadota</taxon>
        <taxon>Alphaproteobacteria</taxon>
        <taxon>Sphingomonadales</taxon>
        <taxon>Sphingomonadaceae</taxon>
        <taxon>Parasphingorhabdus</taxon>
    </lineage>
</organism>
<dbReference type="InterPro" id="IPR017941">
    <property type="entry name" value="Rieske_2Fe-2S"/>
</dbReference>
<dbReference type="InterPro" id="IPR001663">
    <property type="entry name" value="Rng_hydr_dOase-A"/>
</dbReference>
<dbReference type="SUPFAM" id="SSF50022">
    <property type="entry name" value="ISP domain"/>
    <property type="match status" value="1"/>
</dbReference>
<evidence type="ECO:0000256" key="3">
    <source>
        <dbReference type="ARBA" id="ARBA00022723"/>
    </source>
</evidence>
<dbReference type="Pfam" id="PF00355">
    <property type="entry name" value="Rieske"/>
    <property type="match status" value="1"/>
</dbReference>
<comment type="cofactor">
    <cofactor evidence="1">
        <name>Fe cation</name>
        <dbReference type="ChEBI" id="CHEBI:24875"/>
    </cofactor>
</comment>
<dbReference type="InterPro" id="IPR015879">
    <property type="entry name" value="Ring_hydroxy_dOase_asu_C_dom"/>
</dbReference>
<keyword evidence="9" id="KW-1185">Reference proteome</keyword>
<keyword evidence="3" id="KW-0479">Metal-binding</keyword>
<dbReference type="Proteomes" id="UP000185192">
    <property type="component" value="Unassembled WGS sequence"/>
</dbReference>
<evidence type="ECO:0000256" key="6">
    <source>
        <dbReference type="ARBA" id="ARBA00023014"/>
    </source>
</evidence>
<dbReference type="PRINTS" id="PR00090">
    <property type="entry name" value="RNGDIOXGNASE"/>
</dbReference>
<name>A0A1N6CVK8_9SPHN</name>
<evidence type="ECO:0000313" key="9">
    <source>
        <dbReference type="Proteomes" id="UP000185192"/>
    </source>
</evidence>
<dbReference type="PROSITE" id="PS51296">
    <property type="entry name" value="RIESKE"/>
    <property type="match status" value="1"/>
</dbReference>
<accession>A0A1N6CVK8</accession>
<sequence>MVETLTGHNRSNGISYNEILEGDTVPPPAVYLEDSPMEPGVTQVEISRYWTREEHDREVEKLWKRVWQMACHRDDIPNVGDTHVYDIAGLSFIIVHAAEGEYKAFPNACLHRGRAICDADKKGLKALRCPFHGWSWELNGKLKEVPCQWDFPTVSEETHSLTEAKVGQWGGFIFINPDPDCEPLEDFLGDIDRHFRIPFERRYKAAHLVKRLPCNWKIAQEAFMESYHVVGTHPVLMPTFSDANSKYDVWHNMSRAMSASGPPSPHTSLENPDPTAFPDGKLFKSFLHPINNHIYRRLEENRVEVEFPNGKKGVFDMEANYIEGEVKNADTHMCNWVGGKIAPEEEDMDAPFPPGTPREYRDAIAGARREDMREVWGDYVDEIADADLNDSIFYSVFPNISPWADFNPIFYRFRPDGDNPEQSLHEVMYMLPLPEGAERPEPAECTFLDLHDDYTLAPNFGSYLLKIFNQDYLNHKAVQKGVKNHPHGKTMFAQYQESKIRHFHETLNEWLESDEPPKSPKRTKAAA</sequence>
<dbReference type="CDD" id="cd03469">
    <property type="entry name" value="Rieske_RO_Alpha_N"/>
    <property type="match status" value="1"/>
</dbReference>
<dbReference type="SUPFAM" id="SSF55961">
    <property type="entry name" value="Bet v1-like"/>
    <property type="match status" value="1"/>
</dbReference>
<dbReference type="InterPro" id="IPR036922">
    <property type="entry name" value="Rieske_2Fe-2S_sf"/>
</dbReference>
<dbReference type="STRING" id="1123272.SAMN02745824_1087"/>
<dbReference type="Pfam" id="PF00848">
    <property type="entry name" value="Ring_hydroxyl_A"/>
    <property type="match status" value="1"/>
</dbReference>